<accession>A0A8R2FES9</accession>
<name>A0A8R2FES9_ACYPI</name>
<dbReference type="InterPro" id="IPR004434">
    <property type="entry name" value="Isocitrate_DH_NAD"/>
</dbReference>
<dbReference type="InterPro" id="IPR019818">
    <property type="entry name" value="IsoCit/isopropylmalate_DH_CS"/>
</dbReference>
<keyword evidence="5 6" id="KW-0496">Mitochondrion</keyword>
<proteinExistence type="inferred from homology"/>
<dbReference type="PANTHER" id="PTHR11835">
    <property type="entry name" value="DECARBOXYLATING DEHYDROGENASES-ISOCITRATE, ISOPROPYLMALATE, TARTRATE"/>
    <property type="match status" value="1"/>
</dbReference>
<dbReference type="EnsemblMetazoa" id="XM_008191180.3">
    <property type="protein sequence ID" value="XP_008189402.1"/>
    <property type="gene ID" value="LOC100571286"/>
</dbReference>
<evidence type="ECO:0000256" key="7">
    <source>
        <dbReference type="SAM" id="MobiDB-lite"/>
    </source>
</evidence>
<evidence type="ECO:0000313" key="10">
    <source>
        <dbReference type="Proteomes" id="UP000007819"/>
    </source>
</evidence>
<dbReference type="SUPFAM" id="SSF53659">
    <property type="entry name" value="Isocitrate/Isopropylmalate dehydrogenase-like"/>
    <property type="match status" value="1"/>
</dbReference>
<evidence type="ECO:0000256" key="1">
    <source>
        <dbReference type="ARBA" id="ARBA00004173"/>
    </source>
</evidence>
<dbReference type="KEGG" id="api:100571286"/>
<dbReference type="PROSITE" id="PS00470">
    <property type="entry name" value="IDH_IMDH"/>
    <property type="match status" value="1"/>
</dbReference>
<dbReference type="InterPro" id="IPR024084">
    <property type="entry name" value="IsoPropMal-DH-like_dom"/>
</dbReference>
<dbReference type="GO" id="GO:0005739">
    <property type="term" value="C:mitochondrion"/>
    <property type="evidence" value="ECO:0007669"/>
    <property type="project" value="UniProtKB-SubCell"/>
</dbReference>
<dbReference type="Gene3D" id="3.40.718.10">
    <property type="entry name" value="Isopropylmalate Dehydrogenase"/>
    <property type="match status" value="1"/>
</dbReference>
<evidence type="ECO:0000256" key="2">
    <source>
        <dbReference type="ARBA" id="ARBA00007769"/>
    </source>
</evidence>
<dbReference type="NCBIfam" id="TIGR00175">
    <property type="entry name" value="mito_nad_idh"/>
    <property type="match status" value="1"/>
</dbReference>
<evidence type="ECO:0000256" key="6">
    <source>
        <dbReference type="RuleBase" id="RU361266"/>
    </source>
</evidence>
<reference evidence="10" key="1">
    <citation type="submission" date="2010-06" db="EMBL/GenBank/DDBJ databases">
        <authorList>
            <person name="Jiang H."/>
            <person name="Abraham K."/>
            <person name="Ali S."/>
            <person name="Alsbrooks S.L."/>
            <person name="Anim B.N."/>
            <person name="Anosike U.S."/>
            <person name="Attaway T."/>
            <person name="Bandaranaike D.P."/>
            <person name="Battles P.K."/>
            <person name="Bell S.N."/>
            <person name="Bell A.V."/>
            <person name="Beltran B."/>
            <person name="Bickham C."/>
            <person name="Bustamante Y."/>
            <person name="Caleb T."/>
            <person name="Canada A."/>
            <person name="Cardenas V."/>
            <person name="Carter K."/>
            <person name="Chacko J."/>
            <person name="Chandrabose M.N."/>
            <person name="Chavez D."/>
            <person name="Chavez A."/>
            <person name="Chen L."/>
            <person name="Chu H.-S."/>
            <person name="Claassen K.J."/>
            <person name="Cockrell R."/>
            <person name="Collins M."/>
            <person name="Cooper J.A."/>
            <person name="Cree A."/>
            <person name="Curry S.M."/>
            <person name="Da Y."/>
            <person name="Dao M.D."/>
            <person name="Das B."/>
            <person name="Davila M.-L."/>
            <person name="Davy-Carroll L."/>
            <person name="Denson S."/>
            <person name="Dinh H."/>
            <person name="Ebong V.E."/>
            <person name="Edwards J.R."/>
            <person name="Egan A."/>
            <person name="El-Daye J."/>
            <person name="Escobedo L."/>
            <person name="Fernandez S."/>
            <person name="Fernando P.R."/>
            <person name="Flagg N."/>
            <person name="Forbes L.D."/>
            <person name="Fowler R.G."/>
            <person name="Fu Q."/>
            <person name="Gabisi R.A."/>
            <person name="Ganer J."/>
            <person name="Garbino Pronczuk A."/>
            <person name="Garcia R.M."/>
            <person name="Garner T."/>
            <person name="Garrett T.E."/>
            <person name="Gonzalez D.A."/>
            <person name="Hamid H."/>
            <person name="Hawkins E.S."/>
            <person name="Hirani K."/>
            <person name="Hogues M.E."/>
            <person name="Hollins B."/>
            <person name="Hsiao C.-H."/>
            <person name="Jabil R."/>
            <person name="James M.L."/>
            <person name="Jhangiani S.N."/>
            <person name="Johnson B."/>
            <person name="Johnson Q."/>
            <person name="Joshi V."/>
            <person name="Kalu J.B."/>
            <person name="Kam C."/>
            <person name="Kashfia A."/>
            <person name="Keebler J."/>
            <person name="Kisamo H."/>
            <person name="Kovar C.L."/>
            <person name="Lago L.A."/>
            <person name="Lai C.-Y."/>
            <person name="Laidlaw J."/>
            <person name="Lara F."/>
            <person name="Le T.-K."/>
            <person name="Lee S.L."/>
            <person name="Legall F.H."/>
            <person name="Lemon S.J."/>
            <person name="Lewis L.R."/>
            <person name="Li B."/>
            <person name="Liu Y."/>
            <person name="Liu Y.-S."/>
            <person name="Lopez J."/>
            <person name="Lozado R.J."/>
            <person name="Lu J."/>
            <person name="Madu R.C."/>
            <person name="Maheshwari M."/>
            <person name="Maheshwari R."/>
            <person name="Malloy K."/>
            <person name="Martinez E."/>
            <person name="Mathew T."/>
            <person name="Mercado I.C."/>
            <person name="Mercado C."/>
            <person name="Meyer B."/>
            <person name="Montgomery K."/>
            <person name="Morgan M.B."/>
            <person name="Munidasa M."/>
            <person name="Nazareth L.V."/>
            <person name="Nelson J."/>
            <person name="Ng B.M."/>
            <person name="Nguyen N.B."/>
            <person name="Nguyen P.Q."/>
            <person name="Nguyen T."/>
            <person name="Obregon M."/>
            <person name="Okwuonu G.O."/>
            <person name="Onwere C.G."/>
            <person name="Orozco G."/>
            <person name="Parra A."/>
            <person name="Patel S."/>
            <person name="Patil S."/>
            <person name="Perez A."/>
            <person name="Perez Y."/>
            <person name="Pham C."/>
            <person name="Primus E.L."/>
            <person name="Pu L.-L."/>
            <person name="Puazo M."/>
            <person name="Qin X."/>
            <person name="Quiroz J.B."/>
            <person name="Reese J."/>
            <person name="Richards S."/>
            <person name="Rives C.M."/>
            <person name="Robberts R."/>
            <person name="Ruiz S.J."/>
            <person name="Ruiz M.J."/>
            <person name="Santibanez J."/>
            <person name="Schneider B.W."/>
            <person name="Sisson I."/>
            <person name="Smith M."/>
            <person name="Sodergren E."/>
            <person name="Song X.-Z."/>
            <person name="Song B.B."/>
            <person name="Summersgill H."/>
            <person name="Thelus R."/>
            <person name="Thornton R.D."/>
            <person name="Trejos Z.Y."/>
            <person name="Usmani K."/>
            <person name="Vattathil S."/>
            <person name="Villasana D."/>
            <person name="Walker D.L."/>
            <person name="Wang S."/>
            <person name="Wang K."/>
            <person name="White C.S."/>
            <person name="Williams A.C."/>
            <person name="Williamson J."/>
            <person name="Wilson K."/>
            <person name="Woghiren I.O."/>
            <person name="Woodworth J.R."/>
            <person name="Worley K.C."/>
            <person name="Wright R.A."/>
            <person name="Wu W."/>
            <person name="Young L."/>
            <person name="Zhang L."/>
            <person name="Zhang J."/>
            <person name="Zhu Y."/>
            <person name="Muzny D.M."/>
            <person name="Weinstock G."/>
            <person name="Gibbs R.A."/>
        </authorList>
    </citation>
    <scope>NUCLEOTIDE SEQUENCE [LARGE SCALE GENOMIC DNA]</scope>
    <source>
        <strain evidence="10">LSR1</strain>
    </source>
</reference>
<dbReference type="AlphaFoldDB" id="A0A8R2FES9"/>
<dbReference type="SMART" id="SM01329">
    <property type="entry name" value="Iso_dh"/>
    <property type="match status" value="1"/>
</dbReference>
<feature type="region of interest" description="Disordered" evidence="7">
    <location>
        <begin position="84"/>
        <end position="334"/>
    </location>
</feature>
<dbReference type="GO" id="GO:0000287">
    <property type="term" value="F:magnesium ion binding"/>
    <property type="evidence" value="ECO:0007669"/>
    <property type="project" value="UniProtKB-UniRule"/>
</dbReference>
<feature type="compositionally biased region" description="Low complexity" evidence="7">
    <location>
        <begin position="241"/>
        <end position="252"/>
    </location>
</feature>
<keyword evidence="10" id="KW-1185">Reference proteome</keyword>
<comment type="similarity">
    <text evidence="2 6">Belongs to the isocitrate and isopropylmalate dehydrogenases family.</text>
</comment>
<dbReference type="Pfam" id="PF00180">
    <property type="entry name" value="Iso_dh"/>
    <property type="match status" value="1"/>
</dbReference>
<dbReference type="PANTHER" id="PTHR11835:SF42">
    <property type="entry name" value="ISOCITRATE DEHYDROGENASE [NAD] SUBUNIT BETA, MITOCHONDRIAL"/>
    <property type="match status" value="1"/>
</dbReference>
<keyword evidence="4 6" id="KW-0809">Transit peptide</keyword>
<feature type="compositionally biased region" description="Low complexity" evidence="7">
    <location>
        <begin position="307"/>
        <end position="318"/>
    </location>
</feature>
<feature type="region of interest" description="Disordered" evidence="7">
    <location>
        <begin position="349"/>
        <end position="389"/>
    </location>
</feature>
<feature type="compositionally biased region" description="Low complexity" evidence="7">
    <location>
        <begin position="197"/>
        <end position="208"/>
    </location>
</feature>
<evidence type="ECO:0000256" key="3">
    <source>
        <dbReference type="ARBA" id="ARBA00022532"/>
    </source>
</evidence>
<sequence>MQAARHLLGSIVNASRLALRQSSAMGALAIRTKSTIARSSSGCVSPSHLKNIGFNLPFWDKTSSSDCESTLKLPSVGCISSPKPSSGGCGSPPKPPSGGCGSPAKSPSGGCGSPPKSPTGGCGSTPKPPTSGCGSTPKPPTGGCSSPPISPTGGCGGPSKPQTAGGCGATPKPPSGGFGSPEKLPSGGCGSPPKPPADSCSSPPKSSSGGCGSTPKPPTGGCGATPKPPSGGCGSPPKPPADSCSSPPKSSSGGCGSPPKPSTGGCGSTPKLPTGGCGSTLKPPTGGCGSPAKSPSGGCGSSPKPPAGGCSSPPKSSSGGCGLTPKPPTGGCGSTPKPPTGGCGLPAKPPSGGCGSPPKPPTSGCGVTPKPSTGGCSSPPKPPISGCGSAPKPQTAGVCGATPKPPSGRITCTLIPGDGVYPELMNSVQTVLKAIGAPIDFETILFSEVQHSSSAKVEDVIKSINRNRICLMGALMSPDVSYSGELQNLHMKLRKGLDLYSNVVHVVSWPGVASRHKNIDMVIIRELTEGEYSALEHESVDGVVECLKIVTASKSQRIAKFAFDYAIRNNRERVTCVHKANIMKLGDGLFLKSCSDIKRLYPGVNFEAMIVDNCTMQMVSNPQQFDILVMPNLYGNIIDNLAAGLVGGAGVVASSSFSPECAVFEPGARHVFQTAVGKNIANPTAMLMCASKMLRHVNLQHYSESIRNAIREVLAAGKVRTRDLGGSSSTHEFTDAVIKAIV</sequence>
<dbReference type="RefSeq" id="XP_008189402.1">
    <property type="nucleotide sequence ID" value="XM_008191180.3"/>
</dbReference>
<dbReference type="GeneID" id="100571286"/>
<evidence type="ECO:0000259" key="8">
    <source>
        <dbReference type="SMART" id="SM01329"/>
    </source>
</evidence>
<organism evidence="9 10">
    <name type="scientific">Acyrthosiphon pisum</name>
    <name type="common">Pea aphid</name>
    <dbReference type="NCBI Taxonomy" id="7029"/>
    <lineage>
        <taxon>Eukaryota</taxon>
        <taxon>Metazoa</taxon>
        <taxon>Ecdysozoa</taxon>
        <taxon>Arthropoda</taxon>
        <taxon>Hexapoda</taxon>
        <taxon>Insecta</taxon>
        <taxon>Pterygota</taxon>
        <taxon>Neoptera</taxon>
        <taxon>Paraneoptera</taxon>
        <taxon>Hemiptera</taxon>
        <taxon>Sternorrhyncha</taxon>
        <taxon>Aphidomorpha</taxon>
        <taxon>Aphidoidea</taxon>
        <taxon>Aphididae</taxon>
        <taxon>Macrosiphini</taxon>
        <taxon>Acyrthosiphon</taxon>
    </lineage>
</organism>
<dbReference type="OrthoDB" id="10261637at2759"/>
<evidence type="ECO:0000256" key="4">
    <source>
        <dbReference type="ARBA" id="ARBA00022946"/>
    </source>
</evidence>
<dbReference type="GO" id="GO:0006102">
    <property type="term" value="P:isocitrate metabolic process"/>
    <property type="evidence" value="ECO:0007669"/>
    <property type="project" value="TreeGrafter"/>
</dbReference>
<dbReference type="GO" id="GO:0051287">
    <property type="term" value="F:NAD binding"/>
    <property type="evidence" value="ECO:0007669"/>
    <property type="project" value="UniProtKB-UniRule"/>
</dbReference>
<reference evidence="9" key="2">
    <citation type="submission" date="2022-06" db="UniProtKB">
        <authorList>
            <consortium name="EnsemblMetazoa"/>
        </authorList>
    </citation>
    <scope>IDENTIFICATION</scope>
</reference>
<dbReference type="FunFam" id="3.40.718.10:FF:000001">
    <property type="entry name" value="Isocitrate dehydrogenase [NAD] subunit, mitochondrial"/>
    <property type="match status" value="1"/>
</dbReference>
<keyword evidence="3 6" id="KW-0816">Tricarboxylic acid cycle</keyword>
<dbReference type="GO" id="GO:0006099">
    <property type="term" value="P:tricarboxylic acid cycle"/>
    <property type="evidence" value="ECO:0007669"/>
    <property type="project" value="UniProtKB-UniRule"/>
</dbReference>
<dbReference type="GO" id="GO:0016616">
    <property type="term" value="F:oxidoreductase activity, acting on the CH-OH group of donors, NAD or NADP as acceptor"/>
    <property type="evidence" value="ECO:0007669"/>
    <property type="project" value="InterPro"/>
</dbReference>
<protein>
    <recommendedName>
        <fullName evidence="6">Isocitrate dehydrogenase [NAD] subunit, mitochondrial</fullName>
    </recommendedName>
</protein>
<dbReference type="Proteomes" id="UP000007819">
    <property type="component" value="Chromosome A1"/>
</dbReference>
<evidence type="ECO:0000313" key="9">
    <source>
        <dbReference type="EnsemblMetazoa" id="XP_008189402.1"/>
    </source>
</evidence>
<comment type="subcellular location">
    <subcellularLocation>
        <location evidence="1 6">Mitochondrion</location>
    </subcellularLocation>
</comment>
<feature type="domain" description="Isopropylmalate dehydrogenase-like" evidence="8">
    <location>
        <begin position="409"/>
        <end position="737"/>
    </location>
</feature>
<evidence type="ECO:0000256" key="5">
    <source>
        <dbReference type="ARBA" id="ARBA00023128"/>
    </source>
</evidence>